<dbReference type="OrthoDB" id="66620at2759"/>
<comment type="caution">
    <text evidence="2">The sequence shown here is derived from an EMBL/GenBank/DDBJ whole genome shotgun (WGS) entry which is preliminary data.</text>
</comment>
<evidence type="ECO:0008006" key="4">
    <source>
        <dbReference type="Google" id="ProtNLM"/>
    </source>
</evidence>
<dbReference type="Proteomes" id="UP001141552">
    <property type="component" value="Unassembled WGS sequence"/>
</dbReference>
<reference evidence="2" key="2">
    <citation type="journal article" date="2023" name="Plants (Basel)">
        <title>Annotation of the Turnera subulata (Passifloraceae) Draft Genome Reveals the S-Locus Evolved after the Divergence of Turneroideae from Passifloroideae in a Stepwise Manner.</title>
        <authorList>
            <person name="Henning P.M."/>
            <person name="Roalson E.H."/>
            <person name="Mir W."/>
            <person name="McCubbin A.G."/>
            <person name="Shore J.S."/>
        </authorList>
    </citation>
    <scope>NUCLEOTIDE SEQUENCE</scope>
    <source>
        <strain evidence="2">F60SS</strain>
    </source>
</reference>
<protein>
    <recommendedName>
        <fullName evidence="4">ABC-transporter N-terminal domain-containing protein</fullName>
    </recommendedName>
</protein>
<sequence length="118" mass="13088">MGSRRMSRTGSFRGEGWGGPDLNGFSQPTGKEEDEEEFRWAAIERLPTYVRVTRGMLEQVLDGKVVKTQIDVTKLGTQDREAVVPSIDVRYENLSVEGDVYVGSRALPTLLNATLNAI</sequence>
<accession>A0A9Q0F325</accession>
<evidence type="ECO:0000256" key="1">
    <source>
        <dbReference type="SAM" id="MobiDB-lite"/>
    </source>
</evidence>
<feature type="region of interest" description="Disordered" evidence="1">
    <location>
        <begin position="1"/>
        <end position="34"/>
    </location>
</feature>
<reference evidence="2" key="1">
    <citation type="submission" date="2022-02" db="EMBL/GenBank/DDBJ databases">
        <authorList>
            <person name="Henning P.M."/>
            <person name="McCubbin A.G."/>
            <person name="Shore J.S."/>
        </authorList>
    </citation>
    <scope>NUCLEOTIDE SEQUENCE</scope>
    <source>
        <strain evidence="2">F60SS</strain>
        <tissue evidence="2">Leaves</tissue>
    </source>
</reference>
<feature type="non-terminal residue" evidence="2">
    <location>
        <position position="118"/>
    </location>
</feature>
<proteinExistence type="predicted"/>
<dbReference type="EMBL" id="JAKUCV010007367">
    <property type="protein sequence ID" value="KAJ4823752.1"/>
    <property type="molecule type" value="Genomic_DNA"/>
</dbReference>
<organism evidence="2 3">
    <name type="scientific">Turnera subulata</name>
    <dbReference type="NCBI Taxonomy" id="218843"/>
    <lineage>
        <taxon>Eukaryota</taxon>
        <taxon>Viridiplantae</taxon>
        <taxon>Streptophyta</taxon>
        <taxon>Embryophyta</taxon>
        <taxon>Tracheophyta</taxon>
        <taxon>Spermatophyta</taxon>
        <taxon>Magnoliopsida</taxon>
        <taxon>eudicotyledons</taxon>
        <taxon>Gunneridae</taxon>
        <taxon>Pentapetalae</taxon>
        <taxon>rosids</taxon>
        <taxon>fabids</taxon>
        <taxon>Malpighiales</taxon>
        <taxon>Passifloraceae</taxon>
        <taxon>Turnera</taxon>
    </lineage>
</organism>
<dbReference type="AlphaFoldDB" id="A0A9Q0F325"/>
<dbReference type="PANTHER" id="PTHR48040">
    <property type="entry name" value="PLEIOTROPIC DRUG RESISTANCE PROTEIN 1-LIKE ISOFORM X1"/>
    <property type="match status" value="1"/>
</dbReference>
<evidence type="ECO:0000313" key="2">
    <source>
        <dbReference type="EMBL" id="KAJ4823752.1"/>
    </source>
</evidence>
<keyword evidence="3" id="KW-1185">Reference proteome</keyword>
<dbReference type="PANTHER" id="PTHR48040:SF42">
    <property type="entry name" value="ABC TRANSPORTER DOMAIN-CONTAINING PROTEIN"/>
    <property type="match status" value="1"/>
</dbReference>
<name>A0A9Q0F325_9ROSI</name>
<gene>
    <name evidence="2" type="ORF">Tsubulata_005578</name>
</gene>
<evidence type="ECO:0000313" key="3">
    <source>
        <dbReference type="Proteomes" id="UP001141552"/>
    </source>
</evidence>